<protein>
    <submittedName>
        <fullName evidence="2">Adenylate cyclase</fullName>
    </submittedName>
</protein>
<evidence type="ECO:0000313" key="3">
    <source>
        <dbReference type="Proteomes" id="UP000000323"/>
    </source>
</evidence>
<gene>
    <name evidence="2" type="ordered locus">Tter_0417</name>
</gene>
<dbReference type="EMBL" id="CP001825">
    <property type="protein sequence ID" value="ACZ41338.1"/>
    <property type="molecule type" value="Genomic_DNA"/>
</dbReference>
<evidence type="ECO:0000313" key="2">
    <source>
        <dbReference type="EMBL" id="ACZ41338.1"/>
    </source>
</evidence>
<dbReference type="eggNOG" id="COG1437">
    <property type="taxonomic scope" value="Bacteria"/>
</dbReference>
<dbReference type="OrthoDB" id="116396at2"/>
<dbReference type="KEGG" id="ttr:Tter_0417"/>
<sequence>MRETEIKLRVENLEEVEERLRRVGAMPREERVEEVDRIFRDVTGDRLESQLLRLRTSAGKNTLTWKGEPKFRGGVKEREEEQTGVESAEAMIEILRRLGFEVDLEFSKVRNYWELEGCMVSLDTLPFGRFIEIEGDEAAIVRVRRILELEAAEEVKLSYPEMARIHLGK</sequence>
<name>D1CEI2_THET1</name>
<keyword evidence="3" id="KW-1185">Reference proteome</keyword>
<accession>D1CEI2</accession>
<reference evidence="3" key="1">
    <citation type="journal article" date="2010" name="Stand. Genomic Sci.">
        <title>Complete genome sequence of 'Thermobaculum terrenum' type strain (YNP1).</title>
        <authorList>
            <person name="Kiss H."/>
            <person name="Cleland D."/>
            <person name="Lapidus A."/>
            <person name="Lucas S."/>
            <person name="Glavina Del Rio T."/>
            <person name="Nolan M."/>
            <person name="Tice H."/>
            <person name="Han C."/>
            <person name="Goodwin L."/>
            <person name="Pitluck S."/>
            <person name="Liolios K."/>
            <person name="Ivanova N."/>
            <person name="Mavromatis K."/>
            <person name="Ovchinnikova G."/>
            <person name="Pati A."/>
            <person name="Chen A."/>
            <person name="Palaniappan K."/>
            <person name="Land M."/>
            <person name="Hauser L."/>
            <person name="Chang Y."/>
            <person name="Jeffries C."/>
            <person name="Lu M."/>
            <person name="Brettin T."/>
            <person name="Detter J."/>
            <person name="Goker M."/>
            <person name="Tindall B."/>
            <person name="Beck B."/>
            <person name="McDermott T."/>
            <person name="Woyke T."/>
            <person name="Bristow J."/>
            <person name="Eisen J."/>
            <person name="Markowitz V."/>
            <person name="Hugenholtz P."/>
            <person name="Kyrpides N."/>
            <person name="Klenk H."/>
            <person name="Cheng J."/>
        </authorList>
    </citation>
    <scope>NUCLEOTIDE SEQUENCE [LARGE SCALE GENOMIC DNA]</scope>
    <source>
        <strain evidence="3">ATCC BAA-798 / YNP1</strain>
    </source>
</reference>
<dbReference type="HOGENOM" id="CLU_105244_0_0_0"/>
<dbReference type="PANTHER" id="PTHR21028">
    <property type="entry name" value="SI:CH211-156B7.4"/>
    <property type="match status" value="1"/>
</dbReference>
<evidence type="ECO:0000259" key="1">
    <source>
        <dbReference type="PROSITE" id="PS51707"/>
    </source>
</evidence>
<dbReference type="AlphaFoldDB" id="D1CEI2"/>
<dbReference type="SUPFAM" id="SSF55154">
    <property type="entry name" value="CYTH-like phosphatases"/>
    <property type="match status" value="1"/>
</dbReference>
<proteinExistence type="predicted"/>
<dbReference type="STRING" id="525904.Tter_0417"/>
<dbReference type="Proteomes" id="UP000000323">
    <property type="component" value="Chromosome 1"/>
</dbReference>
<feature type="domain" description="CYTH" evidence="1">
    <location>
        <begin position="1"/>
        <end position="169"/>
    </location>
</feature>
<dbReference type="PANTHER" id="PTHR21028:SF2">
    <property type="entry name" value="CYTH DOMAIN-CONTAINING PROTEIN"/>
    <property type="match status" value="1"/>
</dbReference>
<dbReference type="InterPro" id="IPR008173">
    <property type="entry name" value="Adenylyl_cyclase_CyaB"/>
</dbReference>
<dbReference type="Pfam" id="PF01928">
    <property type="entry name" value="CYTH"/>
    <property type="match status" value="1"/>
</dbReference>
<dbReference type="InterPro" id="IPR033469">
    <property type="entry name" value="CYTH-like_dom_sf"/>
</dbReference>
<dbReference type="InterPro" id="IPR023577">
    <property type="entry name" value="CYTH_domain"/>
</dbReference>
<dbReference type="RefSeq" id="WP_012874373.1">
    <property type="nucleotide sequence ID" value="NC_013525.1"/>
</dbReference>
<dbReference type="Gene3D" id="2.40.320.10">
    <property type="entry name" value="Hypothetical Protein Pfu-838710-001"/>
    <property type="match status" value="1"/>
</dbReference>
<organism evidence="2 3">
    <name type="scientific">Thermobaculum terrenum (strain ATCC BAA-798 / CCMEE 7001 / YNP1)</name>
    <dbReference type="NCBI Taxonomy" id="525904"/>
    <lineage>
        <taxon>Bacteria</taxon>
        <taxon>Bacillati</taxon>
        <taxon>Chloroflexota</taxon>
        <taxon>Chloroflexia</taxon>
        <taxon>Candidatus Thermobaculales</taxon>
        <taxon>Candidatus Thermobaculaceae</taxon>
        <taxon>Thermobaculum</taxon>
    </lineage>
</organism>
<dbReference type="PROSITE" id="PS51707">
    <property type="entry name" value="CYTH"/>
    <property type="match status" value="1"/>
</dbReference>
<dbReference type="CDD" id="cd07890">
    <property type="entry name" value="CYTH-like_AC_IV-like"/>
    <property type="match status" value="1"/>
</dbReference>